<feature type="domain" description="Ig-like" evidence="5">
    <location>
        <begin position="474"/>
        <end position="566"/>
    </location>
</feature>
<dbReference type="FunFam" id="2.60.40.10:FF:000333">
    <property type="entry name" value="Down syndrome cell adhesion molecule"/>
    <property type="match status" value="3"/>
</dbReference>
<evidence type="ECO:0000259" key="5">
    <source>
        <dbReference type="PROSITE" id="PS50835"/>
    </source>
</evidence>
<dbReference type="InterPro" id="IPR013783">
    <property type="entry name" value="Ig-like_fold"/>
</dbReference>
<feature type="domain" description="Ig-like" evidence="5">
    <location>
        <begin position="85"/>
        <end position="174"/>
    </location>
</feature>
<dbReference type="Proteomes" id="UP000827092">
    <property type="component" value="Unassembled WGS sequence"/>
</dbReference>
<dbReference type="InterPro" id="IPR036179">
    <property type="entry name" value="Ig-like_dom_sf"/>
</dbReference>
<dbReference type="Pfam" id="PF13927">
    <property type="entry name" value="Ig_3"/>
    <property type="match status" value="6"/>
</dbReference>
<dbReference type="PANTHER" id="PTHR12231:SF253">
    <property type="entry name" value="DPR-INTERACTING PROTEIN ETA, ISOFORM B-RELATED"/>
    <property type="match status" value="1"/>
</dbReference>
<gene>
    <name evidence="6" type="ORF">JTE90_022929</name>
</gene>
<keyword evidence="7" id="KW-1185">Reference proteome</keyword>
<proteinExistence type="predicted"/>
<dbReference type="PROSITE" id="PS50835">
    <property type="entry name" value="IG_LIKE"/>
    <property type="match status" value="7"/>
</dbReference>
<feature type="domain" description="Ig-like" evidence="5">
    <location>
        <begin position="186"/>
        <end position="274"/>
    </location>
</feature>
<name>A0AAV6TLI4_9ARAC</name>
<keyword evidence="3" id="KW-1015">Disulfide bond</keyword>
<dbReference type="InterPro" id="IPR051170">
    <property type="entry name" value="Neural/epithelial_adhesion"/>
</dbReference>
<dbReference type="PANTHER" id="PTHR12231">
    <property type="entry name" value="CTX-RELATED TYPE I TRANSMEMBRANE PROTEIN"/>
    <property type="match status" value="1"/>
</dbReference>
<dbReference type="Pfam" id="PF07679">
    <property type="entry name" value="I-set"/>
    <property type="match status" value="1"/>
</dbReference>
<dbReference type="InterPro" id="IPR013098">
    <property type="entry name" value="Ig_I-set"/>
</dbReference>
<dbReference type="SUPFAM" id="SSF48726">
    <property type="entry name" value="Immunoglobulin"/>
    <property type="match status" value="7"/>
</dbReference>
<evidence type="ECO:0000313" key="6">
    <source>
        <dbReference type="EMBL" id="KAG8172827.1"/>
    </source>
</evidence>
<reference evidence="6 7" key="1">
    <citation type="journal article" date="2022" name="Nat. Ecol. Evol.">
        <title>A masculinizing supergene underlies an exaggerated male reproductive morph in a spider.</title>
        <authorList>
            <person name="Hendrickx F."/>
            <person name="De Corte Z."/>
            <person name="Sonet G."/>
            <person name="Van Belleghem S.M."/>
            <person name="Kostlbacher S."/>
            <person name="Vangestel C."/>
        </authorList>
    </citation>
    <scope>NUCLEOTIDE SEQUENCE [LARGE SCALE GENOMIC DNA]</scope>
    <source>
        <strain evidence="6">W744_W776</strain>
    </source>
</reference>
<organism evidence="6 7">
    <name type="scientific">Oedothorax gibbosus</name>
    <dbReference type="NCBI Taxonomy" id="931172"/>
    <lineage>
        <taxon>Eukaryota</taxon>
        <taxon>Metazoa</taxon>
        <taxon>Ecdysozoa</taxon>
        <taxon>Arthropoda</taxon>
        <taxon>Chelicerata</taxon>
        <taxon>Arachnida</taxon>
        <taxon>Araneae</taxon>
        <taxon>Araneomorphae</taxon>
        <taxon>Entelegynae</taxon>
        <taxon>Araneoidea</taxon>
        <taxon>Linyphiidae</taxon>
        <taxon>Erigoninae</taxon>
        <taxon>Oedothorax</taxon>
    </lineage>
</organism>
<dbReference type="EMBL" id="JAFNEN010002315">
    <property type="protein sequence ID" value="KAG8172827.1"/>
    <property type="molecule type" value="Genomic_DNA"/>
</dbReference>
<dbReference type="InterPro" id="IPR003599">
    <property type="entry name" value="Ig_sub"/>
</dbReference>
<dbReference type="SMART" id="SM00409">
    <property type="entry name" value="IG"/>
    <property type="match status" value="7"/>
</dbReference>
<keyword evidence="4" id="KW-0393">Immunoglobulin domain</keyword>
<evidence type="ECO:0000256" key="3">
    <source>
        <dbReference type="ARBA" id="ARBA00023157"/>
    </source>
</evidence>
<dbReference type="SMART" id="SM00408">
    <property type="entry name" value="IGc2"/>
    <property type="match status" value="7"/>
</dbReference>
<keyword evidence="2" id="KW-0677">Repeat</keyword>
<dbReference type="Gene3D" id="2.60.40.10">
    <property type="entry name" value="Immunoglobulins"/>
    <property type="match status" value="7"/>
</dbReference>
<comment type="caution">
    <text evidence="6">The sequence shown here is derived from an EMBL/GenBank/DDBJ whole genome shotgun (WGS) entry which is preliminary data.</text>
</comment>
<sequence>MDIITNVGASIKVVCRATGSPQPIISWKKLTNGNLTESLREIRNSSIFQISPVLYENAGLYECIADNGIQPKIRTNFSLTIRDVPEIQKFNFQDDAIEGKRISVTCLLTSKSDPVSFTWYKNGKEISSDPNLIIKNDNEFSVMILDPVRLEDNANYSCKATNIHGSIQHTAYLQVKVTNVFFKAPPKWLQTPKDIISTIGENLSFMCNASGSPKPKIQWKKIKDKNNVPILVTALIKTLDESSNLFKIPAVSYEDDGTYECIADNGIIPALHINFSIIVRDVPVIERFHFKENVKEGDFVSVVCLVKSGQQPIVFSWHKNNEEVKVLSKSVSIENSPITSALVLNTVSSESDGNYTCTAKNSLGSDHHSAILKVKAPPKWIRPPTDIVTVIGDQIKINCVASGSPAPQIKWTKYEGSINQAPVIADGSYLSMNDTVLKFPKISYSDDGLYECAADNGIPPILKANFTITIRESPIIKKFQFEENVKEGDFVSVVCIIKDGSQPISFEWFKNGDEFKTSNKDTIIESGPITSALILNSVTSKSDGNYTCTARNSFGRDQHSSSLKVKASPKWLSQAKDITTVMGDAIIAECLAKGSPKPRIHWKKFTASDASFSTMSLNSTSDKDATVLKFTRVSYEDAGVYECSADNGIPPIIKHNFTISIRGRK</sequence>
<evidence type="ECO:0000256" key="2">
    <source>
        <dbReference type="ARBA" id="ARBA00022737"/>
    </source>
</evidence>
<dbReference type="InterPro" id="IPR007110">
    <property type="entry name" value="Ig-like_dom"/>
</dbReference>
<evidence type="ECO:0000256" key="1">
    <source>
        <dbReference type="ARBA" id="ARBA00022729"/>
    </source>
</evidence>
<feature type="domain" description="Ig-like" evidence="5">
    <location>
        <begin position="569"/>
        <end position="660"/>
    </location>
</feature>
<protein>
    <recommendedName>
        <fullName evidence="5">Ig-like domain-containing protein</fullName>
    </recommendedName>
</protein>
<evidence type="ECO:0000256" key="4">
    <source>
        <dbReference type="ARBA" id="ARBA00023319"/>
    </source>
</evidence>
<dbReference type="InterPro" id="IPR003598">
    <property type="entry name" value="Ig_sub2"/>
</dbReference>
<evidence type="ECO:0000313" key="7">
    <source>
        <dbReference type="Proteomes" id="UP000827092"/>
    </source>
</evidence>
<dbReference type="PIRSF" id="PIRSF000615">
    <property type="entry name" value="TyrPK_CSF1-R"/>
    <property type="match status" value="1"/>
</dbReference>
<keyword evidence="1" id="KW-0732">Signal</keyword>
<dbReference type="AlphaFoldDB" id="A0AAV6TLI4"/>
<feature type="domain" description="Ig-like" evidence="5">
    <location>
        <begin position="1"/>
        <end position="80"/>
    </location>
</feature>
<feature type="domain" description="Ig-like" evidence="5">
    <location>
        <begin position="378"/>
        <end position="469"/>
    </location>
</feature>
<feature type="domain" description="Ig-like" evidence="5">
    <location>
        <begin position="283"/>
        <end position="373"/>
    </location>
</feature>
<accession>A0AAV6TLI4</accession>